<sequence length="67" mass="7822">MFLHALLLCTLLLTLITVTILCWNSVAPQHRSEQPKTSKTGGPWMDLRGSVKHRLWKLRLVNLQFYF</sequence>
<organism evidence="2 3">
    <name type="scientific">Scleropages formosus</name>
    <name type="common">Asian bonytongue</name>
    <name type="synonym">Osteoglossum formosum</name>
    <dbReference type="NCBI Taxonomy" id="113540"/>
    <lineage>
        <taxon>Eukaryota</taxon>
        <taxon>Metazoa</taxon>
        <taxon>Chordata</taxon>
        <taxon>Craniata</taxon>
        <taxon>Vertebrata</taxon>
        <taxon>Euteleostomi</taxon>
        <taxon>Actinopterygii</taxon>
        <taxon>Neopterygii</taxon>
        <taxon>Teleostei</taxon>
        <taxon>Osteoglossocephala</taxon>
        <taxon>Osteoglossomorpha</taxon>
        <taxon>Osteoglossiformes</taxon>
        <taxon>Osteoglossidae</taxon>
        <taxon>Scleropages</taxon>
    </lineage>
</organism>
<proteinExistence type="predicted"/>
<reference evidence="2" key="2">
    <citation type="submission" date="2025-08" db="UniProtKB">
        <authorList>
            <consortium name="Ensembl"/>
        </authorList>
    </citation>
    <scope>IDENTIFICATION</scope>
</reference>
<accession>A0A8C9VIM1</accession>
<evidence type="ECO:0000313" key="2">
    <source>
        <dbReference type="Ensembl" id="ENSSFOP00015057629.1"/>
    </source>
</evidence>
<keyword evidence="1" id="KW-0732">Signal</keyword>
<dbReference type="Ensembl" id="ENSSFOT00015058541.1">
    <property type="protein sequence ID" value="ENSSFOP00015057629.1"/>
    <property type="gene ID" value="ENSSFOG00015030295.1"/>
</dbReference>
<dbReference type="Proteomes" id="UP000694397">
    <property type="component" value="Chromosome 11"/>
</dbReference>
<keyword evidence="3" id="KW-1185">Reference proteome</keyword>
<dbReference type="AlphaFoldDB" id="A0A8C9VIM1"/>
<reference evidence="2" key="3">
    <citation type="submission" date="2025-09" db="UniProtKB">
        <authorList>
            <consortium name="Ensembl"/>
        </authorList>
    </citation>
    <scope>IDENTIFICATION</scope>
</reference>
<evidence type="ECO:0000256" key="1">
    <source>
        <dbReference type="SAM" id="SignalP"/>
    </source>
</evidence>
<reference evidence="2 3" key="1">
    <citation type="submission" date="2019-04" db="EMBL/GenBank/DDBJ databases">
        <authorList>
            <consortium name="Wellcome Sanger Institute Data Sharing"/>
        </authorList>
    </citation>
    <scope>NUCLEOTIDE SEQUENCE [LARGE SCALE GENOMIC DNA]</scope>
</reference>
<name>A0A8C9VIM1_SCLFO</name>
<protein>
    <submittedName>
        <fullName evidence="2">Uncharacterized protein</fullName>
    </submittedName>
</protein>
<feature type="signal peptide" evidence="1">
    <location>
        <begin position="1"/>
        <end position="21"/>
    </location>
</feature>
<evidence type="ECO:0000313" key="3">
    <source>
        <dbReference type="Proteomes" id="UP000694397"/>
    </source>
</evidence>
<feature type="chain" id="PRO_5034383472" evidence="1">
    <location>
        <begin position="22"/>
        <end position="67"/>
    </location>
</feature>